<protein>
    <recommendedName>
        <fullName evidence="2">malate synthase</fullName>
        <ecNumber evidence="2">2.3.3.9</ecNumber>
    </recommendedName>
</protein>
<evidence type="ECO:0000259" key="3">
    <source>
        <dbReference type="Pfam" id="PF01274"/>
    </source>
</evidence>
<sequence length="108" mass="12461">MADFEDSNSPTWSNNLDGQVNLHDAIFRKVDFKASNGKEYKLRPAGQLATLIVRPRGWHLNEEHFIVDGKPMSGGLFDFGLYFHHNARELVRTGFGPYFYLPKMEHHL</sequence>
<feature type="domain" description="Malate synthase TIM barrel" evidence="3">
    <location>
        <begin position="50"/>
        <end position="107"/>
    </location>
</feature>
<dbReference type="InterPro" id="IPR006252">
    <property type="entry name" value="Malate_synthA"/>
</dbReference>
<dbReference type="EMBL" id="CAJHJG010006055">
    <property type="protein sequence ID" value="CAD6954653.1"/>
    <property type="molecule type" value="Genomic_DNA"/>
</dbReference>
<dbReference type="Pfam" id="PF01274">
    <property type="entry name" value="MS_TIM-barrel"/>
    <property type="match status" value="1"/>
</dbReference>
<dbReference type="EC" id="2.3.3.9" evidence="2"/>
<organism evidence="4 5">
    <name type="scientific">Tilletia caries</name>
    <name type="common">wheat bunt fungus</name>
    <dbReference type="NCBI Taxonomy" id="13290"/>
    <lineage>
        <taxon>Eukaryota</taxon>
        <taxon>Fungi</taxon>
        <taxon>Dikarya</taxon>
        <taxon>Basidiomycota</taxon>
        <taxon>Ustilaginomycotina</taxon>
        <taxon>Exobasidiomycetes</taxon>
        <taxon>Tilletiales</taxon>
        <taxon>Tilletiaceae</taxon>
        <taxon>Tilletia</taxon>
    </lineage>
</organism>
<evidence type="ECO:0000256" key="1">
    <source>
        <dbReference type="ARBA" id="ARBA00006394"/>
    </source>
</evidence>
<reference evidence="4" key="1">
    <citation type="submission" date="2020-10" db="EMBL/GenBank/DDBJ databases">
        <authorList>
            <person name="Sedaghatjoo S."/>
        </authorList>
    </citation>
    <scope>NUCLEOTIDE SEQUENCE</scope>
    <source>
        <strain evidence="4">AZH3</strain>
    </source>
</reference>
<dbReference type="SUPFAM" id="SSF51645">
    <property type="entry name" value="Malate synthase G"/>
    <property type="match status" value="1"/>
</dbReference>
<dbReference type="InterPro" id="IPR001465">
    <property type="entry name" value="Malate_synthase_TIM"/>
</dbReference>
<dbReference type="Proteomes" id="UP000836402">
    <property type="component" value="Unassembled WGS sequence"/>
</dbReference>
<dbReference type="PANTHER" id="PTHR42902">
    <property type="entry name" value="MALATE SYNTHASE"/>
    <property type="match status" value="1"/>
</dbReference>
<dbReference type="PANTHER" id="PTHR42902:SF1">
    <property type="entry name" value="MALATE SYNTHASE 1-RELATED"/>
    <property type="match status" value="1"/>
</dbReference>
<feature type="non-terminal residue" evidence="4">
    <location>
        <position position="108"/>
    </location>
</feature>
<gene>
    <name evidence="4" type="ORF">JKIAZH3_G6229</name>
</gene>
<name>A0ABN7J9H0_9BASI</name>
<dbReference type="Gene3D" id="3.20.20.360">
    <property type="entry name" value="Malate synthase, domain 3"/>
    <property type="match status" value="1"/>
</dbReference>
<dbReference type="InterPro" id="IPR011076">
    <property type="entry name" value="Malate_synth_sf"/>
</dbReference>
<evidence type="ECO:0000313" key="4">
    <source>
        <dbReference type="EMBL" id="CAD6954653.1"/>
    </source>
</evidence>
<comment type="caution">
    <text evidence="4">The sequence shown here is derived from an EMBL/GenBank/DDBJ whole genome shotgun (WGS) entry which is preliminary data.</text>
</comment>
<evidence type="ECO:0000256" key="2">
    <source>
        <dbReference type="ARBA" id="ARBA00012636"/>
    </source>
</evidence>
<keyword evidence="5" id="KW-1185">Reference proteome</keyword>
<dbReference type="InterPro" id="IPR046363">
    <property type="entry name" value="MS_N_TIM-barrel_dom"/>
</dbReference>
<evidence type="ECO:0000313" key="5">
    <source>
        <dbReference type="Proteomes" id="UP000836402"/>
    </source>
</evidence>
<comment type="similarity">
    <text evidence="1">Belongs to the malate synthase family.</text>
</comment>
<proteinExistence type="inferred from homology"/>
<accession>A0ABN7J9H0</accession>